<dbReference type="AlphaFoldDB" id="A0ABD6E805"/>
<gene>
    <name evidence="1" type="ORF">AB6A40_002465</name>
</gene>
<sequence length="150" mass="16653">MTTPPLNSTTPTTTEEPLSKPAMDLIFVLDVSDSAFKKCNGCEILKTAEIGGHIFTNYNARAVVGGYSDVITLLHDGNFSYIDDEKGFSNSLRQIWNMSVSSKRKDVEDVAGVFDKTRNELQKQFREGSTRYLLFTSTGRFEGMISSSSM</sequence>
<proteinExistence type="predicted"/>
<keyword evidence="2" id="KW-1185">Reference proteome</keyword>
<protein>
    <recommendedName>
        <fullName evidence="3">VWFA domain-containing protein</fullName>
    </recommendedName>
</protein>
<accession>A0ABD6E805</accession>
<reference evidence="1 2" key="1">
    <citation type="submission" date="2024-08" db="EMBL/GenBank/DDBJ databases">
        <title>Gnathostoma spinigerum genome.</title>
        <authorList>
            <person name="Gonzalez-Bertolin B."/>
            <person name="Monzon S."/>
            <person name="Zaballos A."/>
            <person name="Jimenez P."/>
            <person name="Dekumyoy P."/>
            <person name="Varona S."/>
            <person name="Cuesta I."/>
            <person name="Sumanam S."/>
            <person name="Adisakwattana P."/>
            <person name="Gasser R.B."/>
            <person name="Hernandez-Gonzalez A."/>
            <person name="Young N.D."/>
            <person name="Perteguer M.J."/>
        </authorList>
    </citation>
    <scope>NUCLEOTIDE SEQUENCE [LARGE SCALE GENOMIC DNA]</scope>
    <source>
        <strain evidence="1">AL3</strain>
        <tissue evidence="1">Liver</tissue>
    </source>
</reference>
<name>A0ABD6E805_9BILA</name>
<dbReference type="Proteomes" id="UP001608902">
    <property type="component" value="Unassembled WGS sequence"/>
</dbReference>
<evidence type="ECO:0000313" key="2">
    <source>
        <dbReference type="Proteomes" id="UP001608902"/>
    </source>
</evidence>
<evidence type="ECO:0008006" key="3">
    <source>
        <dbReference type="Google" id="ProtNLM"/>
    </source>
</evidence>
<dbReference type="EMBL" id="JBGFUD010001103">
    <property type="protein sequence ID" value="MFH4975756.1"/>
    <property type="molecule type" value="Genomic_DNA"/>
</dbReference>
<organism evidence="1 2">
    <name type="scientific">Gnathostoma spinigerum</name>
    <dbReference type="NCBI Taxonomy" id="75299"/>
    <lineage>
        <taxon>Eukaryota</taxon>
        <taxon>Metazoa</taxon>
        <taxon>Ecdysozoa</taxon>
        <taxon>Nematoda</taxon>
        <taxon>Chromadorea</taxon>
        <taxon>Rhabditida</taxon>
        <taxon>Spirurina</taxon>
        <taxon>Gnathostomatomorpha</taxon>
        <taxon>Gnathostomatoidea</taxon>
        <taxon>Gnathostomatidae</taxon>
        <taxon>Gnathostoma</taxon>
    </lineage>
</organism>
<evidence type="ECO:0000313" key="1">
    <source>
        <dbReference type="EMBL" id="MFH4975756.1"/>
    </source>
</evidence>
<comment type="caution">
    <text evidence="1">The sequence shown here is derived from an EMBL/GenBank/DDBJ whole genome shotgun (WGS) entry which is preliminary data.</text>
</comment>